<sequence length="81" mass="9369">MLTVGLGGIPKRVILKFRLQITYVRVNPGHWTLYPQGLTNRENGEELRQEKDSALYRKKNEEEDMEDNIASPVLASQWRGL</sequence>
<evidence type="ECO:0000313" key="1">
    <source>
        <dbReference type="EMBL" id="VFQ94436.1"/>
    </source>
</evidence>
<dbReference type="EMBL" id="OOIL02005264">
    <property type="protein sequence ID" value="VFQ94436.1"/>
    <property type="molecule type" value="Genomic_DNA"/>
</dbReference>
<name>A0A484N1Y2_9ASTE</name>
<gene>
    <name evidence="1" type="ORF">CCAM_LOCUS36212</name>
</gene>
<protein>
    <submittedName>
        <fullName evidence="1">Uncharacterized protein</fullName>
    </submittedName>
</protein>
<proteinExistence type="predicted"/>
<keyword evidence="2" id="KW-1185">Reference proteome</keyword>
<organism evidence="1 2">
    <name type="scientific">Cuscuta campestris</name>
    <dbReference type="NCBI Taxonomy" id="132261"/>
    <lineage>
        <taxon>Eukaryota</taxon>
        <taxon>Viridiplantae</taxon>
        <taxon>Streptophyta</taxon>
        <taxon>Embryophyta</taxon>
        <taxon>Tracheophyta</taxon>
        <taxon>Spermatophyta</taxon>
        <taxon>Magnoliopsida</taxon>
        <taxon>eudicotyledons</taxon>
        <taxon>Gunneridae</taxon>
        <taxon>Pentapetalae</taxon>
        <taxon>asterids</taxon>
        <taxon>lamiids</taxon>
        <taxon>Solanales</taxon>
        <taxon>Convolvulaceae</taxon>
        <taxon>Cuscuteae</taxon>
        <taxon>Cuscuta</taxon>
        <taxon>Cuscuta subgen. Grammica</taxon>
        <taxon>Cuscuta sect. Cleistogrammica</taxon>
    </lineage>
</organism>
<accession>A0A484N1Y2</accession>
<evidence type="ECO:0000313" key="2">
    <source>
        <dbReference type="Proteomes" id="UP000595140"/>
    </source>
</evidence>
<reference evidence="1 2" key="1">
    <citation type="submission" date="2018-04" db="EMBL/GenBank/DDBJ databases">
        <authorList>
            <person name="Vogel A."/>
        </authorList>
    </citation>
    <scope>NUCLEOTIDE SEQUENCE [LARGE SCALE GENOMIC DNA]</scope>
</reference>
<dbReference type="AlphaFoldDB" id="A0A484N1Y2"/>
<dbReference type="Proteomes" id="UP000595140">
    <property type="component" value="Unassembled WGS sequence"/>
</dbReference>